<sequence length="990" mass="114730">MFLLAIVLAFSLQFLSSVAKPENQDGFKCTNVSNSQNYGCPVKGNVLRFFVIGDIGGEEYTVEDEQHQCTVEGHVTVADCVKNNCPTVVKHRPTVAQKAVAKAMHSLATSGKTALNFLLNVGDNFYEKGVTNDDVKERFEENFTKVYDNLKYDKLTVPWYTIAGNNDWDSKDGIKPQIEQIEGKWTFPAQNYVVNYEFGKSPDKRKATARFIMIDTTVLCGNGANYFKKMKTEDPEKYAEKIEDAKKHFKWLRKELREAKRRGVQFLFMAGHYHLHIMDKPDGEKIDARVFPCAPRLMALMRFFHVQAYFSGHEHSLRHVDLSDSHYRINTKYIVSGAGSRMEKEKSRHDKSRFPDEYKKYAKFIYPNIVGKALDGGAFVGVEIDAEKMVGKLNFYAAGMLYKENGKKVPIEKWHKFEGQEIELMPRKIDTTDENDKVCNDFFALFDADEMKDDEHFKMGDAEQIQAKLGKYFCKNLRKQSKKSKYDFDWSTVDVQFYAEKAMGAMREKFGITYKKLADSFLSDDLTELNVLGKSSSKFYRTEDERFLLKQIPQLYEVETIETTLKNYFDHMMKKGGESFINKIFLVFRVEIENTPTLFLLMENVFKNAKDLPLLNFDVKGVFSRQPKLVKVDQEQRLNDVVLKWYNYFGGKPPLVPEKVEPMFPEGILLDKATHRNIAERLKRDFEILAENNVNDWSIVFGVYFKQDAEHQKKAESFDEKSFFNATCKQCRNHPNSETLPNGQKLGLCIGIVDIFTPFSETRKQKYIEGFIKKKEITVPKKDADDLMAYVKTGRVWEMFGPIPPQMYAYRMLAFSMACAFRWKASAENVMPSEAIRQALISAFCDSYGKSEQLKETEKQLKEAKKKKWRDLVQKEYSIGKNTVTIFGVELFKHLMEQSGKYSWDFLNELAEDELKATGENYEHISQKFVVEKFDEKVMEEIFGKVEEKEPKKTITLALLSLKVKESDKEKCKFFKVISKYEDNQKKEDQ</sequence>
<dbReference type="InterPro" id="IPR027484">
    <property type="entry name" value="PInositol-4-P-5-kinase_N"/>
</dbReference>
<dbReference type="EMBL" id="JBICCN010000157">
    <property type="protein sequence ID" value="KAL3088546.1"/>
    <property type="molecule type" value="Genomic_DNA"/>
</dbReference>
<dbReference type="InterPro" id="IPR002498">
    <property type="entry name" value="PInositol-4-P-4/5-kinase_core"/>
</dbReference>
<name>A0ABD2JD51_HETSC</name>
<proteinExistence type="predicted"/>
<dbReference type="PANTHER" id="PTHR10161:SF14">
    <property type="entry name" value="TARTRATE-RESISTANT ACID PHOSPHATASE TYPE 5"/>
    <property type="match status" value="1"/>
</dbReference>
<dbReference type="Gene3D" id="3.30.810.10">
    <property type="entry name" value="2-Layer Sandwich"/>
    <property type="match status" value="1"/>
</dbReference>
<dbReference type="InterPro" id="IPR004843">
    <property type="entry name" value="Calcineurin-like_PHP"/>
</dbReference>
<reference evidence="6 7" key="1">
    <citation type="submission" date="2024-10" db="EMBL/GenBank/DDBJ databases">
        <authorList>
            <person name="Kim D."/>
        </authorList>
    </citation>
    <scope>NUCLEOTIDE SEQUENCE [LARGE SCALE GENOMIC DNA]</scope>
    <source>
        <strain evidence="6">Taebaek</strain>
    </source>
</reference>
<dbReference type="InterPro" id="IPR029052">
    <property type="entry name" value="Metallo-depent_PP-like"/>
</dbReference>
<dbReference type="GO" id="GO:0046488">
    <property type="term" value="P:phosphatidylinositol metabolic process"/>
    <property type="evidence" value="ECO:0007669"/>
    <property type="project" value="UniProtKB-UniRule"/>
</dbReference>
<dbReference type="PANTHER" id="PTHR10161">
    <property type="entry name" value="TARTRATE-RESISTANT ACID PHOSPHATASE TYPE 5"/>
    <property type="match status" value="1"/>
</dbReference>
<dbReference type="GO" id="GO:0005524">
    <property type="term" value="F:ATP binding"/>
    <property type="evidence" value="ECO:0007669"/>
    <property type="project" value="UniProtKB-UniRule"/>
</dbReference>
<keyword evidence="2" id="KW-0378">Hydrolase</keyword>
<dbReference type="Gene3D" id="3.30.800.10">
    <property type="entry name" value="Phosphatidylinositol Phosphate Kinase II Beta"/>
    <property type="match status" value="1"/>
</dbReference>
<keyword evidence="3" id="KW-0808">Transferase</keyword>
<evidence type="ECO:0000313" key="7">
    <source>
        <dbReference type="Proteomes" id="UP001620645"/>
    </source>
</evidence>
<dbReference type="GO" id="GO:0016787">
    <property type="term" value="F:hydrolase activity"/>
    <property type="evidence" value="ECO:0007669"/>
    <property type="project" value="UniProtKB-KW"/>
</dbReference>
<dbReference type="GO" id="GO:0016301">
    <property type="term" value="F:kinase activity"/>
    <property type="evidence" value="ECO:0007669"/>
    <property type="project" value="UniProtKB-UniRule"/>
</dbReference>
<evidence type="ECO:0000256" key="4">
    <source>
        <dbReference type="SAM" id="SignalP"/>
    </source>
</evidence>
<accession>A0ABD2JD51</accession>
<dbReference type="Proteomes" id="UP001620645">
    <property type="component" value="Unassembled WGS sequence"/>
</dbReference>
<dbReference type="PROSITE" id="PS51455">
    <property type="entry name" value="PIPK"/>
    <property type="match status" value="1"/>
</dbReference>
<feature type="chain" id="PRO_5044792955" description="PIPK domain-containing protein" evidence="4">
    <location>
        <begin position="20"/>
        <end position="990"/>
    </location>
</feature>
<comment type="caution">
    <text evidence="6">The sequence shown here is derived from an EMBL/GenBank/DDBJ whole genome shotgun (WGS) entry which is preliminary data.</text>
</comment>
<dbReference type="Pfam" id="PF01504">
    <property type="entry name" value="PIP5K"/>
    <property type="match status" value="1"/>
</dbReference>
<keyword evidence="3" id="KW-0547">Nucleotide-binding</keyword>
<dbReference type="SUPFAM" id="SSF56300">
    <property type="entry name" value="Metallo-dependent phosphatases"/>
    <property type="match status" value="1"/>
</dbReference>
<keyword evidence="3" id="KW-0067">ATP-binding</keyword>
<keyword evidence="3" id="KW-0418">Kinase</keyword>
<keyword evidence="7" id="KW-1185">Reference proteome</keyword>
<dbReference type="InterPro" id="IPR027483">
    <property type="entry name" value="PInositol-4-P-4/5-kinase_C_sf"/>
</dbReference>
<evidence type="ECO:0000256" key="2">
    <source>
        <dbReference type="ARBA" id="ARBA00022801"/>
    </source>
</evidence>
<dbReference type="SMART" id="SM00330">
    <property type="entry name" value="PIPKc"/>
    <property type="match status" value="1"/>
</dbReference>
<evidence type="ECO:0000256" key="3">
    <source>
        <dbReference type="PROSITE-ProRule" id="PRU00781"/>
    </source>
</evidence>
<dbReference type="InterPro" id="IPR051558">
    <property type="entry name" value="Metallophosphoesterase_PAP"/>
</dbReference>
<dbReference type="SUPFAM" id="SSF56104">
    <property type="entry name" value="SAICAR synthase-like"/>
    <property type="match status" value="1"/>
</dbReference>
<feature type="domain" description="PIPK" evidence="5">
    <location>
        <begin position="434"/>
        <end position="820"/>
    </location>
</feature>
<evidence type="ECO:0000259" key="5">
    <source>
        <dbReference type="PROSITE" id="PS51455"/>
    </source>
</evidence>
<protein>
    <recommendedName>
        <fullName evidence="5">PIPK domain-containing protein</fullName>
    </recommendedName>
</protein>
<dbReference type="AlphaFoldDB" id="A0ABD2JD51"/>
<organism evidence="6 7">
    <name type="scientific">Heterodera schachtii</name>
    <name type="common">Sugarbeet cyst nematode worm</name>
    <name type="synonym">Tylenchus schachtii</name>
    <dbReference type="NCBI Taxonomy" id="97005"/>
    <lineage>
        <taxon>Eukaryota</taxon>
        <taxon>Metazoa</taxon>
        <taxon>Ecdysozoa</taxon>
        <taxon>Nematoda</taxon>
        <taxon>Chromadorea</taxon>
        <taxon>Rhabditida</taxon>
        <taxon>Tylenchina</taxon>
        <taxon>Tylenchomorpha</taxon>
        <taxon>Tylenchoidea</taxon>
        <taxon>Heteroderidae</taxon>
        <taxon>Heteroderinae</taxon>
        <taxon>Heterodera</taxon>
    </lineage>
</organism>
<feature type="signal peptide" evidence="4">
    <location>
        <begin position="1"/>
        <end position="19"/>
    </location>
</feature>
<keyword evidence="1 4" id="KW-0732">Signal</keyword>
<gene>
    <name evidence="6" type="ORF">niasHS_009997</name>
</gene>
<dbReference type="Gene3D" id="3.60.21.10">
    <property type="match status" value="1"/>
</dbReference>
<evidence type="ECO:0000313" key="6">
    <source>
        <dbReference type="EMBL" id="KAL3088546.1"/>
    </source>
</evidence>
<evidence type="ECO:0000256" key="1">
    <source>
        <dbReference type="ARBA" id="ARBA00022729"/>
    </source>
</evidence>
<dbReference type="Pfam" id="PF00149">
    <property type="entry name" value="Metallophos"/>
    <property type="match status" value="1"/>
</dbReference>